<organism evidence="3 4">
    <name type="scientific">Phialocephala subalpina</name>
    <dbReference type="NCBI Taxonomy" id="576137"/>
    <lineage>
        <taxon>Eukaryota</taxon>
        <taxon>Fungi</taxon>
        <taxon>Dikarya</taxon>
        <taxon>Ascomycota</taxon>
        <taxon>Pezizomycotina</taxon>
        <taxon>Leotiomycetes</taxon>
        <taxon>Helotiales</taxon>
        <taxon>Mollisiaceae</taxon>
        <taxon>Phialocephala</taxon>
        <taxon>Phialocephala fortinii species complex</taxon>
    </lineage>
</organism>
<gene>
    <name evidence="3" type="ORF">PAC_02279</name>
</gene>
<evidence type="ECO:0000313" key="3">
    <source>
        <dbReference type="EMBL" id="CZR52402.1"/>
    </source>
</evidence>
<keyword evidence="4" id="KW-1185">Reference proteome</keyword>
<dbReference type="GO" id="GO:0005811">
    <property type="term" value="C:lipid droplet"/>
    <property type="evidence" value="ECO:0007669"/>
    <property type="project" value="TreeGrafter"/>
</dbReference>
<dbReference type="GO" id="GO:0005739">
    <property type="term" value="C:mitochondrion"/>
    <property type="evidence" value="ECO:0007669"/>
    <property type="project" value="TreeGrafter"/>
</dbReference>
<dbReference type="GO" id="GO:0009247">
    <property type="term" value="P:glycolipid biosynthetic process"/>
    <property type="evidence" value="ECO:0007669"/>
    <property type="project" value="TreeGrafter"/>
</dbReference>
<dbReference type="InterPro" id="IPR036291">
    <property type="entry name" value="NAD(P)-bd_dom_sf"/>
</dbReference>
<feature type="domain" description="Saccharopine dehydrogenase NADP binding" evidence="2">
    <location>
        <begin position="21"/>
        <end position="139"/>
    </location>
</feature>
<dbReference type="OrthoDB" id="10268090at2759"/>
<dbReference type="SUPFAM" id="SSF51735">
    <property type="entry name" value="NAD(P)-binding Rossmann-fold domains"/>
    <property type="match status" value="1"/>
</dbReference>
<accession>A0A1L7WI18</accession>
<sequence>MKKSEKIYDLVLFETEGQGASLVTEYVCKHMSENLRWAIVGTQIEQLESLIEGMKESYPDRKAPAIELFPKDAEKVMALVTKANVVISLLGPDKCRELVLEACARNGVHCITPSFQTPWLAEMIKQYHDIAKESGAIIIVGLGAETAPQDLLAFTSVTELRKKLKLSTREVICARPDPSHARHAGSEEHKGKHDPWILCPSRGRSISNGTNCFGVRKELTLGHLSASKRHCAQALVHRSWVLLDGGNGEVYGQRFCFNEFLETRSSTDMMRKLFGKCCGTPRGRLSPENGTVGISMRAVAIADQEGPYPDRALSELTYSGTSEQLTAAFLVQGASTLFHEKHLREKLGGGILTPAMLGMSFVERLQEAGIEIESMLT</sequence>
<evidence type="ECO:0000313" key="4">
    <source>
        <dbReference type="Proteomes" id="UP000184330"/>
    </source>
</evidence>
<comment type="similarity">
    <text evidence="1">Belongs to the saccharopine dehydrogenase family.</text>
</comment>
<dbReference type="EMBL" id="FJOG01000002">
    <property type="protein sequence ID" value="CZR52402.1"/>
    <property type="molecule type" value="Genomic_DNA"/>
</dbReference>
<dbReference type="Pfam" id="PF03435">
    <property type="entry name" value="Sacchrp_dh_NADP"/>
    <property type="match status" value="1"/>
</dbReference>
<dbReference type="GO" id="GO:0005886">
    <property type="term" value="C:plasma membrane"/>
    <property type="evidence" value="ECO:0007669"/>
    <property type="project" value="TreeGrafter"/>
</dbReference>
<evidence type="ECO:0000256" key="1">
    <source>
        <dbReference type="ARBA" id="ARBA00038048"/>
    </source>
</evidence>
<protein>
    <recommendedName>
        <fullName evidence="2">Saccharopine dehydrogenase NADP binding domain-containing protein</fullName>
    </recommendedName>
</protein>
<dbReference type="InterPro" id="IPR051276">
    <property type="entry name" value="Saccharopine_DH-like_oxidrdct"/>
</dbReference>
<name>A0A1L7WI18_9HELO</name>
<dbReference type="PANTHER" id="PTHR12286:SF5">
    <property type="entry name" value="SACCHAROPINE DEHYDROGENASE-LIKE OXIDOREDUCTASE"/>
    <property type="match status" value="1"/>
</dbReference>
<dbReference type="InterPro" id="IPR005097">
    <property type="entry name" value="Sacchrp_dh_NADP-bd"/>
</dbReference>
<dbReference type="PANTHER" id="PTHR12286">
    <property type="entry name" value="SACCHAROPINE DEHYDROGENASE-LIKE OXIDOREDUCTASE"/>
    <property type="match status" value="1"/>
</dbReference>
<dbReference type="Gene3D" id="3.40.50.720">
    <property type="entry name" value="NAD(P)-binding Rossmann-like Domain"/>
    <property type="match status" value="1"/>
</dbReference>
<dbReference type="AlphaFoldDB" id="A0A1L7WI18"/>
<reference evidence="3 4" key="1">
    <citation type="submission" date="2016-03" db="EMBL/GenBank/DDBJ databases">
        <authorList>
            <person name="Ploux O."/>
        </authorList>
    </citation>
    <scope>NUCLEOTIDE SEQUENCE [LARGE SCALE GENOMIC DNA]</scope>
    <source>
        <strain evidence="3 4">UAMH 11012</strain>
    </source>
</reference>
<dbReference type="Proteomes" id="UP000184330">
    <property type="component" value="Unassembled WGS sequence"/>
</dbReference>
<evidence type="ECO:0000259" key="2">
    <source>
        <dbReference type="Pfam" id="PF03435"/>
    </source>
</evidence>
<proteinExistence type="inferred from homology"/>